<dbReference type="Gene3D" id="1.20.58.1100">
    <property type="match status" value="1"/>
</dbReference>
<feature type="compositionally biased region" description="Basic and acidic residues" evidence="7">
    <location>
        <begin position="1"/>
        <end position="11"/>
    </location>
</feature>
<keyword evidence="5" id="KW-0963">Cytoplasm</keyword>
<evidence type="ECO:0000256" key="3">
    <source>
        <dbReference type="ARBA" id="ARBA00005823"/>
    </source>
</evidence>
<dbReference type="PROSITE" id="PS50004">
    <property type="entry name" value="C2"/>
    <property type="match status" value="2"/>
</dbReference>
<dbReference type="AlphaFoldDB" id="A0A9P0G5P2"/>
<proteinExistence type="inferred from homology"/>
<evidence type="ECO:0000256" key="4">
    <source>
        <dbReference type="ARBA" id="ARBA00022483"/>
    </source>
</evidence>
<keyword evidence="6" id="KW-0967">Endosome</keyword>
<feature type="domain" description="MHD2" evidence="10">
    <location>
        <begin position="883"/>
        <end position="990"/>
    </location>
</feature>
<feature type="domain" description="C2" evidence="8">
    <location>
        <begin position="1005"/>
        <end position="1129"/>
    </location>
</feature>
<feature type="domain" description="MHD1" evidence="9">
    <location>
        <begin position="647"/>
        <end position="768"/>
    </location>
</feature>
<reference evidence="11" key="1">
    <citation type="submission" date="2021-12" db="EMBL/GenBank/DDBJ databases">
        <authorList>
            <person name="King R."/>
        </authorList>
    </citation>
    <scope>NUCLEOTIDE SEQUENCE</scope>
</reference>
<evidence type="ECO:0000256" key="7">
    <source>
        <dbReference type="SAM" id="MobiDB-lite"/>
    </source>
</evidence>
<organism evidence="11 12">
    <name type="scientific">Bemisia tabaci</name>
    <name type="common">Sweetpotato whitefly</name>
    <name type="synonym">Aleurodes tabaci</name>
    <dbReference type="NCBI Taxonomy" id="7038"/>
    <lineage>
        <taxon>Eukaryota</taxon>
        <taxon>Metazoa</taxon>
        <taxon>Ecdysozoa</taxon>
        <taxon>Arthropoda</taxon>
        <taxon>Hexapoda</taxon>
        <taxon>Insecta</taxon>
        <taxon>Pterygota</taxon>
        <taxon>Neoptera</taxon>
        <taxon>Paraneoptera</taxon>
        <taxon>Hemiptera</taxon>
        <taxon>Sternorrhyncha</taxon>
        <taxon>Aleyrodoidea</taxon>
        <taxon>Aleyrodidae</taxon>
        <taxon>Aleyrodinae</taxon>
        <taxon>Bemisia</taxon>
    </lineage>
</organism>
<dbReference type="GO" id="GO:0099503">
    <property type="term" value="C:secretory vesicle"/>
    <property type="evidence" value="ECO:0007669"/>
    <property type="project" value="TreeGrafter"/>
</dbReference>
<dbReference type="InterPro" id="IPR014770">
    <property type="entry name" value="Munc13_1"/>
</dbReference>
<dbReference type="PROSITE" id="PS51259">
    <property type="entry name" value="MHD2"/>
    <property type="match status" value="1"/>
</dbReference>
<dbReference type="GO" id="GO:0005770">
    <property type="term" value="C:late endosome"/>
    <property type="evidence" value="ECO:0007669"/>
    <property type="project" value="UniProtKB-SubCell"/>
</dbReference>
<evidence type="ECO:0000259" key="8">
    <source>
        <dbReference type="PROSITE" id="PS50004"/>
    </source>
</evidence>
<dbReference type="PANTHER" id="PTHR45999:SF2">
    <property type="entry name" value="PROTEIN UNC-13 HOMOLOG 4B"/>
    <property type="match status" value="1"/>
</dbReference>
<dbReference type="InterPro" id="IPR014772">
    <property type="entry name" value="Munc13_dom-2"/>
</dbReference>
<comment type="subcellular location">
    <subcellularLocation>
        <location evidence="1">Cytoplasm</location>
    </subcellularLocation>
    <subcellularLocation>
        <location evidence="2">Late endosome</location>
    </subcellularLocation>
</comment>
<keyword evidence="12" id="KW-1185">Reference proteome</keyword>
<evidence type="ECO:0000256" key="5">
    <source>
        <dbReference type="ARBA" id="ARBA00022490"/>
    </source>
</evidence>
<evidence type="ECO:0008006" key="13">
    <source>
        <dbReference type="Google" id="ProtNLM"/>
    </source>
</evidence>
<dbReference type="Proteomes" id="UP001152759">
    <property type="component" value="Chromosome 6"/>
</dbReference>
<dbReference type="PANTHER" id="PTHR45999">
    <property type="entry name" value="UNC-13-4A, ISOFORM B"/>
    <property type="match status" value="1"/>
</dbReference>
<dbReference type="PRINTS" id="PR00360">
    <property type="entry name" value="C2DOMAIN"/>
</dbReference>
<protein>
    <recommendedName>
        <fullName evidence="13">Protein unc-13 homolog 4B</fullName>
    </recommendedName>
</protein>
<keyword evidence="4" id="KW-0268">Exocytosis</keyword>
<dbReference type="SMART" id="SM00239">
    <property type="entry name" value="C2"/>
    <property type="match status" value="2"/>
</dbReference>
<comment type="similarity">
    <text evidence="3">Belongs to the unc-13 family.</text>
</comment>
<name>A0A9P0G5P2_BEMTA</name>
<dbReference type="GO" id="GO:0006887">
    <property type="term" value="P:exocytosis"/>
    <property type="evidence" value="ECO:0007669"/>
    <property type="project" value="UniProtKB-KW"/>
</dbReference>
<evidence type="ECO:0000313" key="11">
    <source>
        <dbReference type="EMBL" id="CAH0774234.1"/>
    </source>
</evidence>
<dbReference type="Pfam" id="PF00168">
    <property type="entry name" value="C2"/>
    <property type="match status" value="2"/>
</dbReference>
<dbReference type="PROSITE" id="PS51258">
    <property type="entry name" value="MHD1"/>
    <property type="match status" value="1"/>
</dbReference>
<dbReference type="InterPro" id="IPR000008">
    <property type="entry name" value="C2_dom"/>
</dbReference>
<dbReference type="Gene3D" id="1.10.357.50">
    <property type="match status" value="1"/>
</dbReference>
<feature type="region of interest" description="Disordered" evidence="7">
    <location>
        <begin position="71"/>
        <end position="119"/>
    </location>
</feature>
<evidence type="ECO:0000256" key="6">
    <source>
        <dbReference type="ARBA" id="ARBA00022753"/>
    </source>
</evidence>
<dbReference type="Gene3D" id="2.60.40.150">
    <property type="entry name" value="C2 domain"/>
    <property type="match status" value="2"/>
</dbReference>
<sequence>MDEESMWKRLEPNPSDDSAVCKAPSLNDDWKSFHEKLKHPQKLNPESLHDIRFQELDGGFFERFGQGLQDSAAEPEAGAGVETPGVNGHDADADAADAQESDDSEESAGDESATPEAAEREARSLFIQNIGWNIEELYVEVLYEIIHIVGADLSTDIQKESLFAFAQEVFKLDDETHHVLLETAQQKEAPNILLNVEVIEAKELSSKDANGLSDPFCTLFLSSAPTHRYNTSVKGQTLTPVWEEHFSLPVQNPADDILCVEVWDFDPAETVREKFTKISEVKGVRGLRKLMKEIAVTASTGKHDNELIGATQMPLKRVPADGQTVWCSLEKKSKVKRKGTVKLKMAFGSEKNTQVAAQEHRHILRLLLLHHIQTSKVPIYKWEGEFSLPAETIIRQHAAQSNLNMTNQSLARWIEFTWIHIDHPLSFTVFAELSSSILQPLLSGLLSEEEIKFFWDAAKKLLPSCLNNIRRLRKSSPGDEHSTKQLTAILSTLSNLASLEVPKDVDLLPKSVYGWLTPETPSNDIKSALNDAIVQGAVDWFLHTTEANKPEDSTDEAKLKNLIKIVLSLKSDLQRAIDHHEKIFQQTISIPYAKSIFAEYETKICDLCQPVIQEVCQKLKPLTFTAEDTIPENQYENDPLSMGTTLFELYLALQRFTVHGETFSRNGEDDYSISKFHTWFYRGVAQWLDIAVYKAMHRIEKAVEIDELEPVDVCVKYSSSAVDTLAIFYQIQIFWKQLAWPDIEGSYTFVAKIIDDICRCSVFYADKMSKKVENIGDVDSVYEKKFEVTNEWCLAINNIDYVQQSIAPFVDELGLSNIIGSLADFKSSAAAEHCKNTLTLVIDNAVDTVKNKIIELLETVANKMTPIMGRFLLEGAELLHQESNQVDRLMSYLDNNLTTLHTQLNNDNFERILSIIWNNVSKLMSDIVTDNLEKRRPPSFFSSLNETLDILVKFFKQGDFESTSNQEILANLQEILRLYGMETPQLIHEYYLERLSEIQRIEDVNCGELAIKAQFVDTTLRLEILNARNLLPMDSNGQCDPFLKVYFSPEDKFRNISKPKTKVQKKTLFPLFDESFTVHLSHEQRNCDKALLLFVVKDQDYLGMKKDFVAEAFILFSDIPVSTPGTHLDELNQIHLPLSRPSNNTDSKVLRALEHRQGEKLVKDFLKTQKQKMNPPVIK</sequence>
<evidence type="ECO:0000259" key="9">
    <source>
        <dbReference type="PROSITE" id="PS51258"/>
    </source>
</evidence>
<dbReference type="EMBL" id="OU963867">
    <property type="protein sequence ID" value="CAH0774234.1"/>
    <property type="molecule type" value="Genomic_DNA"/>
</dbReference>
<feature type="compositionally biased region" description="Acidic residues" evidence="7">
    <location>
        <begin position="93"/>
        <end position="109"/>
    </location>
</feature>
<dbReference type="InterPro" id="IPR035892">
    <property type="entry name" value="C2_domain_sf"/>
</dbReference>
<dbReference type="SUPFAM" id="SSF49562">
    <property type="entry name" value="C2 domain (Calcium/lipid-binding domain, CaLB)"/>
    <property type="match status" value="2"/>
</dbReference>
<evidence type="ECO:0000259" key="10">
    <source>
        <dbReference type="PROSITE" id="PS51259"/>
    </source>
</evidence>
<feature type="region of interest" description="Disordered" evidence="7">
    <location>
        <begin position="1"/>
        <end position="25"/>
    </location>
</feature>
<evidence type="ECO:0000313" key="12">
    <source>
        <dbReference type="Proteomes" id="UP001152759"/>
    </source>
</evidence>
<accession>A0A9P0G5P2</accession>
<evidence type="ECO:0000256" key="2">
    <source>
        <dbReference type="ARBA" id="ARBA00004603"/>
    </source>
</evidence>
<dbReference type="InterPro" id="IPR052095">
    <property type="entry name" value="UNC-13_domain"/>
</dbReference>
<gene>
    <name evidence="11" type="ORF">BEMITA_LOCUS10612</name>
</gene>
<evidence type="ECO:0000256" key="1">
    <source>
        <dbReference type="ARBA" id="ARBA00004496"/>
    </source>
</evidence>
<feature type="domain" description="C2" evidence="8">
    <location>
        <begin position="173"/>
        <end position="298"/>
    </location>
</feature>
<dbReference type="CDD" id="cd04009">
    <property type="entry name" value="C2B_Munc13-like"/>
    <property type="match status" value="1"/>
</dbReference>